<keyword evidence="4 8" id="KW-0479">Metal-binding</keyword>
<dbReference type="PRINTS" id="PR00385">
    <property type="entry name" value="P450"/>
</dbReference>
<evidence type="ECO:0000256" key="5">
    <source>
        <dbReference type="ARBA" id="ARBA00023002"/>
    </source>
</evidence>
<evidence type="ECO:0000256" key="3">
    <source>
        <dbReference type="ARBA" id="ARBA00022617"/>
    </source>
</evidence>
<evidence type="ECO:0000313" key="10">
    <source>
        <dbReference type="EMBL" id="KAJ5198204.1"/>
    </source>
</evidence>
<protein>
    <recommendedName>
        <fullName evidence="12">Cytochrome P450</fullName>
    </recommendedName>
</protein>
<evidence type="ECO:0000256" key="7">
    <source>
        <dbReference type="ARBA" id="ARBA00023033"/>
    </source>
</evidence>
<keyword evidence="3 8" id="KW-0349">Heme</keyword>
<dbReference type="RefSeq" id="XP_058306632.1">
    <property type="nucleotide sequence ID" value="XM_058454383.1"/>
</dbReference>
<dbReference type="GO" id="GO:0005506">
    <property type="term" value="F:iron ion binding"/>
    <property type="evidence" value="ECO:0007669"/>
    <property type="project" value="InterPro"/>
</dbReference>
<reference evidence="10" key="1">
    <citation type="submission" date="2022-12" db="EMBL/GenBank/DDBJ databases">
        <authorList>
            <person name="Petersen C."/>
        </authorList>
    </citation>
    <scope>NUCLEOTIDE SEQUENCE</scope>
    <source>
        <strain evidence="10">IBT 15544</strain>
    </source>
</reference>
<name>A0A9W9MDV6_9EURO</name>
<dbReference type="GO" id="GO:0004497">
    <property type="term" value="F:monooxygenase activity"/>
    <property type="evidence" value="ECO:0007669"/>
    <property type="project" value="UniProtKB-KW"/>
</dbReference>
<comment type="caution">
    <text evidence="10">The sequence shown here is derived from an EMBL/GenBank/DDBJ whole genome shotgun (WGS) entry which is preliminary data.</text>
</comment>
<keyword evidence="6 8" id="KW-0408">Iron</keyword>
<reference evidence="10" key="2">
    <citation type="journal article" date="2023" name="IMA Fungus">
        <title>Comparative genomic study of the Penicillium genus elucidates a diverse pangenome and 15 lateral gene transfer events.</title>
        <authorList>
            <person name="Petersen C."/>
            <person name="Sorensen T."/>
            <person name="Nielsen M.R."/>
            <person name="Sondergaard T.E."/>
            <person name="Sorensen J.L."/>
            <person name="Fitzpatrick D.A."/>
            <person name="Frisvad J.C."/>
            <person name="Nielsen K.L."/>
        </authorList>
    </citation>
    <scope>NUCLEOTIDE SEQUENCE</scope>
    <source>
        <strain evidence="10">IBT 15544</strain>
    </source>
</reference>
<dbReference type="Proteomes" id="UP001150904">
    <property type="component" value="Unassembled WGS sequence"/>
</dbReference>
<dbReference type="CDD" id="cd11058">
    <property type="entry name" value="CYP60B-like"/>
    <property type="match status" value="1"/>
</dbReference>
<dbReference type="GeneID" id="83181684"/>
<evidence type="ECO:0000256" key="4">
    <source>
        <dbReference type="ARBA" id="ARBA00022723"/>
    </source>
</evidence>
<dbReference type="PRINTS" id="PR00463">
    <property type="entry name" value="EP450I"/>
</dbReference>
<evidence type="ECO:0000256" key="2">
    <source>
        <dbReference type="ARBA" id="ARBA00010617"/>
    </source>
</evidence>
<dbReference type="AlphaFoldDB" id="A0A9W9MDV6"/>
<feature type="binding site" description="axial binding residue" evidence="8">
    <location>
        <position position="354"/>
    </location>
    <ligand>
        <name>heme</name>
        <dbReference type="ChEBI" id="CHEBI:30413"/>
    </ligand>
    <ligandPart>
        <name>Fe</name>
        <dbReference type="ChEBI" id="CHEBI:18248"/>
    </ligandPart>
</feature>
<evidence type="ECO:0008006" key="12">
    <source>
        <dbReference type="Google" id="ProtNLM"/>
    </source>
</evidence>
<keyword evidence="5 9" id="KW-0560">Oxidoreductase</keyword>
<proteinExistence type="inferred from homology"/>
<dbReference type="OrthoDB" id="1470350at2759"/>
<comment type="cofactor">
    <cofactor evidence="1 8">
        <name>heme</name>
        <dbReference type="ChEBI" id="CHEBI:30413"/>
    </cofactor>
</comment>
<dbReference type="PANTHER" id="PTHR24305:SF210">
    <property type="entry name" value="CYTOCHROME P450 MONOOXYGENASE ASQL-RELATED"/>
    <property type="match status" value="1"/>
</dbReference>
<evidence type="ECO:0000256" key="6">
    <source>
        <dbReference type="ARBA" id="ARBA00023004"/>
    </source>
</evidence>
<dbReference type="InterPro" id="IPR017972">
    <property type="entry name" value="Cyt_P450_CS"/>
</dbReference>
<evidence type="ECO:0000256" key="1">
    <source>
        <dbReference type="ARBA" id="ARBA00001971"/>
    </source>
</evidence>
<dbReference type="EMBL" id="JAPQKR010000014">
    <property type="protein sequence ID" value="KAJ5198204.1"/>
    <property type="molecule type" value="Genomic_DNA"/>
</dbReference>
<keyword evidence="7 9" id="KW-0503">Monooxygenase</keyword>
<organism evidence="10 11">
    <name type="scientific">Penicillium cinerascens</name>
    <dbReference type="NCBI Taxonomy" id="70096"/>
    <lineage>
        <taxon>Eukaryota</taxon>
        <taxon>Fungi</taxon>
        <taxon>Dikarya</taxon>
        <taxon>Ascomycota</taxon>
        <taxon>Pezizomycotina</taxon>
        <taxon>Eurotiomycetes</taxon>
        <taxon>Eurotiomycetidae</taxon>
        <taxon>Eurotiales</taxon>
        <taxon>Aspergillaceae</taxon>
        <taxon>Penicillium</taxon>
    </lineage>
</organism>
<dbReference type="PANTHER" id="PTHR24305">
    <property type="entry name" value="CYTOCHROME P450"/>
    <property type="match status" value="1"/>
</dbReference>
<evidence type="ECO:0000256" key="9">
    <source>
        <dbReference type="RuleBase" id="RU000461"/>
    </source>
</evidence>
<evidence type="ECO:0000256" key="8">
    <source>
        <dbReference type="PIRSR" id="PIRSR602401-1"/>
    </source>
</evidence>
<dbReference type="PROSITE" id="PS00086">
    <property type="entry name" value="CYTOCHROME_P450"/>
    <property type="match status" value="1"/>
</dbReference>
<gene>
    <name evidence="10" type="ORF">N7498_007321</name>
</gene>
<comment type="similarity">
    <text evidence="2 9">Belongs to the cytochrome P450 family.</text>
</comment>
<sequence length="411" mass="46765">MAATRLPYLRFTIAGRSAQSLKTLHEHYGEVVRIAPDELSFINGDAWKIIYGTRPGHGQKPKDLRLYPPISGAPSIITSNDADHSRFRRLLSHAFSDSSLRGQEPIIKNYVDLLMKRLHEKSENGKQVLDMVAWYNFTIFDIIGDLAFGEPFDCLKKSTYHQWVAIVMSHVSYSAYTNVTRRFPGWKLICKIITPTNVMNSRKLHLQLTKEKDTEKGFSVAEMISNGSTLIIAGSETTATLLSGATYLLLKNPRVLQKLQEEVRTAFQSDKEITLDTCNKLEYIHAVLTEALRMYPPVAGGGTIVSVAQLVAYHSALNFTHPDQFIPERFLDDPRFANDSKTVLQPFSFGPRNCIGRNLAYVEMRIILARMIFNFDMELDQPSDEWMDQSSYILWDKGPLMVRLTPRVKRQ</sequence>
<dbReference type="Gene3D" id="1.10.630.10">
    <property type="entry name" value="Cytochrome P450"/>
    <property type="match status" value="1"/>
</dbReference>
<dbReference type="GO" id="GO:0016705">
    <property type="term" value="F:oxidoreductase activity, acting on paired donors, with incorporation or reduction of molecular oxygen"/>
    <property type="evidence" value="ECO:0007669"/>
    <property type="project" value="InterPro"/>
</dbReference>
<dbReference type="InterPro" id="IPR001128">
    <property type="entry name" value="Cyt_P450"/>
</dbReference>
<dbReference type="InterPro" id="IPR002401">
    <property type="entry name" value="Cyt_P450_E_grp-I"/>
</dbReference>
<dbReference type="InterPro" id="IPR050121">
    <property type="entry name" value="Cytochrome_P450_monoxygenase"/>
</dbReference>
<dbReference type="GO" id="GO:0020037">
    <property type="term" value="F:heme binding"/>
    <property type="evidence" value="ECO:0007669"/>
    <property type="project" value="InterPro"/>
</dbReference>
<dbReference type="InterPro" id="IPR036396">
    <property type="entry name" value="Cyt_P450_sf"/>
</dbReference>
<dbReference type="SUPFAM" id="SSF48264">
    <property type="entry name" value="Cytochrome P450"/>
    <property type="match status" value="1"/>
</dbReference>
<accession>A0A9W9MDV6</accession>
<keyword evidence="11" id="KW-1185">Reference proteome</keyword>
<dbReference type="Pfam" id="PF00067">
    <property type="entry name" value="p450"/>
    <property type="match status" value="2"/>
</dbReference>
<evidence type="ECO:0000313" key="11">
    <source>
        <dbReference type="Proteomes" id="UP001150904"/>
    </source>
</evidence>
<dbReference type="GO" id="GO:0043386">
    <property type="term" value="P:mycotoxin biosynthetic process"/>
    <property type="evidence" value="ECO:0007669"/>
    <property type="project" value="UniProtKB-ARBA"/>
</dbReference>